<dbReference type="RefSeq" id="WP_043768978.1">
    <property type="nucleotide sequence ID" value="NZ_JAME01000010.1"/>
</dbReference>
<feature type="domain" description="HTH luxR-type" evidence="4">
    <location>
        <begin position="137"/>
        <end position="202"/>
    </location>
</feature>
<dbReference type="CDD" id="cd17535">
    <property type="entry name" value="REC_NarL-like"/>
    <property type="match status" value="1"/>
</dbReference>
<feature type="modified residue" description="4-aspartylphosphate" evidence="3">
    <location>
        <position position="53"/>
    </location>
</feature>
<accession>X7FB36</accession>
<name>X7FB36_9RHOB</name>
<protein>
    <submittedName>
        <fullName evidence="6">Chemotaxis protein CheY</fullName>
    </submittedName>
</protein>
<dbReference type="Gene3D" id="1.10.10.10">
    <property type="entry name" value="Winged helix-like DNA-binding domain superfamily/Winged helix DNA-binding domain"/>
    <property type="match status" value="1"/>
</dbReference>
<dbReference type="GO" id="GO:0000160">
    <property type="term" value="P:phosphorelay signal transduction system"/>
    <property type="evidence" value="ECO:0007669"/>
    <property type="project" value="InterPro"/>
</dbReference>
<dbReference type="SUPFAM" id="SSF52172">
    <property type="entry name" value="CheY-like"/>
    <property type="match status" value="1"/>
</dbReference>
<dbReference type="PATRIC" id="fig|1449351.3.peg.1657"/>
<dbReference type="AlphaFoldDB" id="X7FB36"/>
<proteinExistence type="predicted"/>
<dbReference type="SMART" id="SM00421">
    <property type="entry name" value="HTH_LUXR"/>
    <property type="match status" value="1"/>
</dbReference>
<reference evidence="6 7" key="1">
    <citation type="submission" date="2014-01" db="EMBL/GenBank/DDBJ databases">
        <title>Roseivivax isoporae LMG 25204 Genome Sequencing.</title>
        <authorList>
            <person name="Lai Q."/>
            <person name="Li G."/>
            <person name="Shao Z."/>
        </authorList>
    </citation>
    <scope>NUCLEOTIDE SEQUENCE [LARGE SCALE GENOMIC DNA]</scope>
    <source>
        <strain evidence="6 7">LMG 25204</strain>
    </source>
</reference>
<feature type="domain" description="Response regulatory" evidence="5">
    <location>
        <begin position="2"/>
        <end position="118"/>
    </location>
</feature>
<dbReference type="Pfam" id="PF00196">
    <property type="entry name" value="GerE"/>
    <property type="match status" value="1"/>
</dbReference>
<dbReference type="SUPFAM" id="SSF46894">
    <property type="entry name" value="C-terminal effector domain of the bipartite response regulators"/>
    <property type="match status" value="1"/>
</dbReference>
<dbReference type="SMART" id="SM00448">
    <property type="entry name" value="REC"/>
    <property type="match status" value="1"/>
</dbReference>
<dbReference type="InterPro" id="IPR051015">
    <property type="entry name" value="EvgA-like"/>
</dbReference>
<organism evidence="6 7">
    <name type="scientific">Roseivivax isoporae LMG 25204</name>
    <dbReference type="NCBI Taxonomy" id="1449351"/>
    <lineage>
        <taxon>Bacteria</taxon>
        <taxon>Pseudomonadati</taxon>
        <taxon>Pseudomonadota</taxon>
        <taxon>Alphaproteobacteria</taxon>
        <taxon>Rhodobacterales</taxon>
        <taxon>Roseobacteraceae</taxon>
        <taxon>Roseivivax</taxon>
    </lineage>
</organism>
<dbReference type="Proteomes" id="UP000023430">
    <property type="component" value="Unassembled WGS sequence"/>
</dbReference>
<dbReference type="GO" id="GO:0006355">
    <property type="term" value="P:regulation of DNA-templated transcription"/>
    <property type="evidence" value="ECO:0007669"/>
    <property type="project" value="InterPro"/>
</dbReference>
<keyword evidence="2" id="KW-0238">DNA-binding</keyword>
<dbReference type="InterPro" id="IPR058245">
    <property type="entry name" value="NreC/VraR/RcsB-like_REC"/>
</dbReference>
<dbReference type="EMBL" id="JAME01000010">
    <property type="protein sequence ID" value="ETX29309.1"/>
    <property type="molecule type" value="Genomic_DNA"/>
</dbReference>
<evidence type="ECO:0000259" key="5">
    <source>
        <dbReference type="PROSITE" id="PS50110"/>
    </source>
</evidence>
<keyword evidence="1 3" id="KW-0597">Phosphoprotein</keyword>
<evidence type="ECO:0000259" key="4">
    <source>
        <dbReference type="PROSITE" id="PS50043"/>
    </source>
</evidence>
<dbReference type="Gene3D" id="3.40.50.2300">
    <property type="match status" value="1"/>
</dbReference>
<comment type="caution">
    <text evidence="6">The sequence shown here is derived from an EMBL/GenBank/DDBJ whole genome shotgun (WGS) entry which is preliminary data.</text>
</comment>
<dbReference type="GO" id="GO:0003677">
    <property type="term" value="F:DNA binding"/>
    <property type="evidence" value="ECO:0007669"/>
    <property type="project" value="UniProtKB-KW"/>
</dbReference>
<dbReference type="PRINTS" id="PR00038">
    <property type="entry name" value="HTHLUXR"/>
</dbReference>
<evidence type="ECO:0000256" key="3">
    <source>
        <dbReference type="PROSITE-ProRule" id="PRU00169"/>
    </source>
</evidence>
<dbReference type="CDD" id="cd06170">
    <property type="entry name" value="LuxR_C_like"/>
    <property type="match status" value="1"/>
</dbReference>
<dbReference type="PANTHER" id="PTHR45566:SF2">
    <property type="entry name" value="NARL SUBFAMILY"/>
    <property type="match status" value="1"/>
</dbReference>
<dbReference type="InterPro" id="IPR016032">
    <property type="entry name" value="Sig_transdc_resp-reg_C-effctor"/>
</dbReference>
<evidence type="ECO:0000256" key="1">
    <source>
        <dbReference type="ARBA" id="ARBA00022553"/>
    </source>
</evidence>
<gene>
    <name evidence="6" type="ORF">RISW2_01180</name>
</gene>
<dbReference type="InterPro" id="IPR001789">
    <property type="entry name" value="Sig_transdc_resp-reg_receiver"/>
</dbReference>
<keyword evidence="7" id="KW-1185">Reference proteome</keyword>
<dbReference type="Pfam" id="PF00072">
    <property type="entry name" value="Response_reg"/>
    <property type="match status" value="1"/>
</dbReference>
<dbReference type="InterPro" id="IPR011006">
    <property type="entry name" value="CheY-like_superfamily"/>
</dbReference>
<dbReference type="PANTHER" id="PTHR45566">
    <property type="entry name" value="HTH-TYPE TRANSCRIPTIONAL REGULATOR YHJB-RELATED"/>
    <property type="match status" value="1"/>
</dbReference>
<dbReference type="OrthoDB" id="3679796at2"/>
<evidence type="ECO:0000313" key="7">
    <source>
        <dbReference type="Proteomes" id="UP000023430"/>
    </source>
</evidence>
<dbReference type="STRING" id="1449351.RISW2_01180"/>
<dbReference type="InterPro" id="IPR036388">
    <property type="entry name" value="WH-like_DNA-bd_sf"/>
</dbReference>
<dbReference type="InterPro" id="IPR000792">
    <property type="entry name" value="Tscrpt_reg_LuxR_C"/>
</dbReference>
<dbReference type="PROSITE" id="PS50110">
    <property type="entry name" value="RESPONSE_REGULATORY"/>
    <property type="match status" value="1"/>
</dbReference>
<evidence type="ECO:0000313" key="6">
    <source>
        <dbReference type="EMBL" id="ETX29309.1"/>
    </source>
</evidence>
<dbReference type="eggNOG" id="COG2197">
    <property type="taxonomic scope" value="Bacteria"/>
</dbReference>
<dbReference type="PROSITE" id="PS50043">
    <property type="entry name" value="HTH_LUXR_2"/>
    <property type="match status" value="1"/>
</dbReference>
<evidence type="ECO:0000256" key="2">
    <source>
        <dbReference type="ARBA" id="ARBA00023125"/>
    </source>
</evidence>
<sequence length="204" mass="22056">MRVLIADDHDLLRDTLDLFLTSEAGIETVCAANFNDAAQLVAEGPDFDLVLLDYGMPGMDGLNGLERMLRMPGGHRVAIISGSATREVAEAALESGAAGFLPKTLSAKSLVNAVRFMAMGEQYAPLDFMRAAEAAPQHPLAEQLSTREFEVLKGLTEGKSNKEIARDLDIREPTVKLHVKTLYRKIGAANRTQAAMIAKEAGLF</sequence>